<comment type="caution">
    <text evidence="1">The sequence shown here is derived from an EMBL/GenBank/DDBJ whole genome shotgun (WGS) entry which is preliminary data.</text>
</comment>
<dbReference type="EMBL" id="FXEG02000001">
    <property type="protein sequence ID" value="SOX51388.1"/>
    <property type="molecule type" value="Genomic_DNA"/>
</dbReference>
<evidence type="ECO:0000313" key="2">
    <source>
        <dbReference type="Proteomes" id="UP000236318"/>
    </source>
</evidence>
<accession>A0A2K4Y3M2</accession>
<dbReference type="PANTHER" id="PTHR42877">
    <property type="entry name" value="L-ORNITHINE N(5)-MONOOXYGENASE-RELATED"/>
    <property type="match status" value="1"/>
</dbReference>
<dbReference type="InterPro" id="IPR051209">
    <property type="entry name" value="FAD-bind_Monooxygenase_sf"/>
</dbReference>
<dbReference type="PANTHER" id="PTHR42877:SF4">
    <property type="entry name" value="FAD_NAD(P)-BINDING DOMAIN-CONTAINING PROTEIN-RELATED"/>
    <property type="match status" value="1"/>
</dbReference>
<keyword evidence="2" id="KW-1185">Reference proteome</keyword>
<sequence length="525" mass="58455">VAEPDYEVAIIGAGPGGIAAAKLLRDKGINDFVILERGPDFGGTWRDNHYPGLAVDIPVLWYQLSFAPNPNWTRFFAPGPEIYQYLRDTAARFKLYKHLQANAEVVQQKWDAAGSRWHLSIKDRPPVSARFVINSVGGYVNAKDVTAIDGIDDFAGTILRPNAWDDDYDTAGKHIAVIGTGSSGVQIAGALSDRAASLVVYQRTPAWVLPKVDFDIAPWMRRLLRLPGAVGAVNALGRASMDAFMLAPLMHLLPLLPGRVLTRLMPVYDAWCRLLYRLLLRAVVEDPQTRRALVPRYGLLAKRPVISSSFLPVFNHEGTQLVTTPIERFTRTGIRTTDGTDRPVDLIVLATGYELWTDPETYRPGTVLGDNGFDLAQFYRAEGLRSYSGTAHPRLPNRWEIVGPLGFVGFAWPDFVETMAAHAVRMIDEVRRRGAASVAVSQSAFDRWNDQMQRQGKAVHLYLTACNPGLSTYFVNSQRDTVYHRPQTITASRRFSRRSPLTDYEFRTQPAIQPQPAPPAEELSA</sequence>
<dbReference type="SUPFAM" id="SSF51905">
    <property type="entry name" value="FAD/NAD(P)-binding domain"/>
    <property type="match status" value="2"/>
</dbReference>
<dbReference type="AlphaFoldDB" id="A0A2K4Y3M2"/>
<dbReference type="InterPro" id="IPR036188">
    <property type="entry name" value="FAD/NAD-bd_sf"/>
</dbReference>
<dbReference type="Pfam" id="PF13738">
    <property type="entry name" value="Pyr_redox_3"/>
    <property type="match status" value="1"/>
</dbReference>
<dbReference type="PRINTS" id="PR00368">
    <property type="entry name" value="FADPNR"/>
</dbReference>
<proteinExistence type="predicted"/>
<dbReference type="Gene3D" id="3.50.50.60">
    <property type="entry name" value="FAD/NAD(P)-binding domain"/>
    <property type="match status" value="2"/>
</dbReference>
<feature type="non-terminal residue" evidence="1">
    <location>
        <position position="1"/>
    </location>
</feature>
<dbReference type="Proteomes" id="UP000236318">
    <property type="component" value="Unassembled WGS sequence"/>
</dbReference>
<protein>
    <submittedName>
        <fullName evidence="1">NAD(P)/FAD-dependent oxidoreductase</fullName>
    </submittedName>
</protein>
<evidence type="ECO:0000313" key="1">
    <source>
        <dbReference type="EMBL" id="SOX51388.1"/>
    </source>
</evidence>
<organism evidence="1 2">
    <name type="scientific">Mycobacterium ahvazicum</name>
    <dbReference type="NCBI Taxonomy" id="1964395"/>
    <lineage>
        <taxon>Bacteria</taxon>
        <taxon>Bacillati</taxon>
        <taxon>Actinomycetota</taxon>
        <taxon>Actinomycetes</taxon>
        <taxon>Mycobacteriales</taxon>
        <taxon>Mycobacteriaceae</taxon>
        <taxon>Mycobacterium</taxon>
        <taxon>Mycobacterium simiae complex</taxon>
    </lineage>
</organism>
<name>A0A2K4Y3M2_9MYCO</name>
<gene>
    <name evidence="1" type="ORF">MAAFP003_48</name>
</gene>
<reference evidence="1" key="1">
    <citation type="submission" date="2018-01" db="EMBL/GenBank/DDBJ databases">
        <authorList>
            <consortium name="Urmite Genomes"/>
        </authorList>
    </citation>
    <scope>NUCLEOTIDE SEQUENCE [LARGE SCALE GENOMIC DNA]</scope>
    <source>
        <strain evidence="1">AFP003</strain>
    </source>
</reference>
<dbReference type="PRINTS" id="PR00411">
    <property type="entry name" value="PNDRDTASEI"/>
</dbReference>